<dbReference type="PROSITE" id="PS51755">
    <property type="entry name" value="OMPR_PHOB"/>
    <property type="match status" value="1"/>
</dbReference>
<dbReference type="HOGENOM" id="CLU_000445_30_8_6"/>
<evidence type="ECO:0000256" key="3">
    <source>
        <dbReference type="ARBA" id="ARBA00022553"/>
    </source>
</evidence>
<dbReference type="SUPFAM" id="SSF52172">
    <property type="entry name" value="CheY-like"/>
    <property type="match status" value="1"/>
</dbReference>
<dbReference type="SMART" id="SM00862">
    <property type="entry name" value="Trans_reg_C"/>
    <property type="match status" value="1"/>
</dbReference>
<accession>V2TRD6</accession>
<proteinExistence type="predicted"/>
<dbReference type="InterPro" id="IPR036388">
    <property type="entry name" value="WH-like_DNA-bd_sf"/>
</dbReference>
<feature type="domain" description="OmpR/PhoB-type" evidence="11">
    <location>
        <begin position="128"/>
        <end position="227"/>
    </location>
</feature>
<dbReference type="PANTHER" id="PTHR48111:SF50">
    <property type="entry name" value="KDP OPERON TRANSCRIPTIONAL REGULATORY PROTEIN KDPE"/>
    <property type="match status" value="1"/>
</dbReference>
<dbReference type="GO" id="GO:0042802">
    <property type="term" value="F:identical protein binding"/>
    <property type="evidence" value="ECO:0007669"/>
    <property type="project" value="UniProtKB-ARBA"/>
</dbReference>
<reference evidence="12 13" key="1">
    <citation type="submission" date="2013-10" db="EMBL/GenBank/DDBJ databases">
        <title>The Genome Sequence of Acinetobacter nectaris CIP 110549.</title>
        <authorList>
            <consortium name="The Broad Institute Genomics Platform"/>
            <consortium name="The Broad Institute Genome Sequencing Center for Infectious Disease"/>
            <person name="Cerqueira G."/>
            <person name="Feldgarden M."/>
            <person name="Courvalin P."/>
            <person name="Grillot-Courvalin C."/>
            <person name="Clermont D."/>
            <person name="Rocha E."/>
            <person name="Yoon E.-J."/>
            <person name="Nemec A."/>
            <person name="Young S.K."/>
            <person name="Zeng Q."/>
            <person name="Gargeya S."/>
            <person name="Fitzgerald M."/>
            <person name="Abouelleil A."/>
            <person name="Alvarado L."/>
            <person name="Berlin A.M."/>
            <person name="Chapman S.B."/>
            <person name="Gainer-Dewar J."/>
            <person name="Goldberg J."/>
            <person name="Gnerre S."/>
            <person name="Griggs A."/>
            <person name="Gujja S."/>
            <person name="Hansen M."/>
            <person name="Howarth C."/>
            <person name="Imamovic A."/>
            <person name="Ireland A."/>
            <person name="Larimer J."/>
            <person name="McCowan C."/>
            <person name="Murphy C."/>
            <person name="Pearson M."/>
            <person name="Poon T.W."/>
            <person name="Priest M."/>
            <person name="Roberts A."/>
            <person name="Saif S."/>
            <person name="Shea T."/>
            <person name="Sykes S."/>
            <person name="Wortman J."/>
            <person name="Nusbaum C."/>
            <person name="Birren B."/>
        </authorList>
    </citation>
    <scope>NUCLEOTIDE SEQUENCE [LARGE SCALE GENOMIC DNA]</scope>
    <source>
        <strain evidence="12 13">CIP 110549</strain>
    </source>
</reference>
<comment type="caution">
    <text evidence="12">The sequence shown here is derived from an EMBL/GenBank/DDBJ whole genome shotgun (WGS) entry which is preliminary data.</text>
</comment>
<evidence type="ECO:0000259" key="10">
    <source>
        <dbReference type="PROSITE" id="PS50110"/>
    </source>
</evidence>
<dbReference type="InterPro" id="IPR039420">
    <property type="entry name" value="WalR-like"/>
</dbReference>
<evidence type="ECO:0000256" key="5">
    <source>
        <dbReference type="ARBA" id="ARBA00023015"/>
    </source>
</evidence>
<dbReference type="CDD" id="cd17620">
    <property type="entry name" value="REC_OmpR_KdpE-like"/>
    <property type="match status" value="1"/>
</dbReference>
<evidence type="ECO:0000259" key="11">
    <source>
        <dbReference type="PROSITE" id="PS51755"/>
    </source>
</evidence>
<dbReference type="GO" id="GO:0032993">
    <property type="term" value="C:protein-DNA complex"/>
    <property type="evidence" value="ECO:0007669"/>
    <property type="project" value="TreeGrafter"/>
</dbReference>
<name>V2TRD6_9GAMM</name>
<dbReference type="PANTHER" id="PTHR48111">
    <property type="entry name" value="REGULATOR OF RPOS"/>
    <property type="match status" value="1"/>
</dbReference>
<evidence type="ECO:0000313" key="13">
    <source>
        <dbReference type="Proteomes" id="UP000023785"/>
    </source>
</evidence>
<keyword evidence="6 9" id="KW-0238">DNA-binding</keyword>
<evidence type="ECO:0000256" key="9">
    <source>
        <dbReference type="PROSITE-ProRule" id="PRU01091"/>
    </source>
</evidence>
<dbReference type="InterPro" id="IPR001867">
    <property type="entry name" value="OmpR/PhoB-type_DNA-bd"/>
</dbReference>
<evidence type="ECO:0000256" key="2">
    <source>
        <dbReference type="ARBA" id="ARBA00022490"/>
    </source>
</evidence>
<keyword evidence="5" id="KW-0805">Transcription regulation</keyword>
<dbReference type="FunFam" id="3.40.50.2300:FF:000021">
    <property type="entry name" value="Two-component system response regulator KdpE"/>
    <property type="match status" value="1"/>
</dbReference>
<keyword evidence="3 8" id="KW-0597">Phosphoprotein</keyword>
<evidence type="ECO:0000256" key="1">
    <source>
        <dbReference type="ARBA" id="ARBA00004496"/>
    </source>
</evidence>
<dbReference type="PROSITE" id="PS50110">
    <property type="entry name" value="RESPONSE_REGULATORY"/>
    <property type="match status" value="1"/>
</dbReference>
<evidence type="ECO:0000256" key="7">
    <source>
        <dbReference type="ARBA" id="ARBA00023163"/>
    </source>
</evidence>
<dbReference type="PATRIC" id="fig|1392540.3.peg.1014"/>
<keyword evidence="4" id="KW-0902">Two-component regulatory system</keyword>
<dbReference type="SMART" id="SM00448">
    <property type="entry name" value="REC"/>
    <property type="match status" value="1"/>
</dbReference>
<gene>
    <name evidence="12" type="ORF">P256_01046</name>
</gene>
<dbReference type="Gene3D" id="1.10.10.10">
    <property type="entry name" value="Winged helix-like DNA-binding domain superfamily/Winged helix DNA-binding domain"/>
    <property type="match status" value="1"/>
</dbReference>
<evidence type="ECO:0000256" key="4">
    <source>
        <dbReference type="ARBA" id="ARBA00023012"/>
    </source>
</evidence>
<dbReference type="InterPro" id="IPR011006">
    <property type="entry name" value="CheY-like_superfamily"/>
</dbReference>
<dbReference type="Pfam" id="PF00072">
    <property type="entry name" value="Response_reg"/>
    <property type="match status" value="1"/>
</dbReference>
<dbReference type="GO" id="GO:0000156">
    <property type="term" value="F:phosphorelay response regulator activity"/>
    <property type="evidence" value="ECO:0007669"/>
    <property type="project" value="TreeGrafter"/>
</dbReference>
<dbReference type="Gene3D" id="6.10.250.690">
    <property type="match status" value="1"/>
</dbReference>
<dbReference type="InterPro" id="IPR001789">
    <property type="entry name" value="Sig_transdc_resp-reg_receiver"/>
</dbReference>
<dbReference type="GO" id="GO:0045893">
    <property type="term" value="P:positive regulation of DNA-templated transcription"/>
    <property type="evidence" value="ECO:0007669"/>
    <property type="project" value="UniProtKB-ARBA"/>
</dbReference>
<dbReference type="EMBL" id="AYER01000003">
    <property type="protein sequence ID" value="ESK40591.1"/>
    <property type="molecule type" value="Genomic_DNA"/>
</dbReference>
<sequence length="232" mass="26851">MGNQKILVIDDEPKIRRFIEIALHTQNYDVFLAETGLKGIQILLEKTPDLVILDLGLPDMDGHEVLQEIRKWSNIPVIVLSARPDEKQKVLLLDTGANDYVTKPFNIQELFARIRVLLRNRHTFVDIPKIFNDGYLYINITEHIVKINEVMVSLTKKEFQLLALLFKHQGEIVEQIDIIRELWGNTHTEDTHYLRILTKKLRDKLGSHISTAKYITTISGVGLRFELCKESK</sequence>
<evidence type="ECO:0008006" key="14">
    <source>
        <dbReference type="Google" id="ProtNLM"/>
    </source>
</evidence>
<evidence type="ECO:0000313" key="12">
    <source>
        <dbReference type="EMBL" id="ESK40591.1"/>
    </source>
</evidence>
<dbReference type="CDD" id="cd00383">
    <property type="entry name" value="trans_reg_C"/>
    <property type="match status" value="1"/>
</dbReference>
<dbReference type="STRING" id="1392540.P256_01046"/>
<evidence type="ECO:0000256" key="8">
    <source>
        <dbReference type="PROSITE-ProRule" id="PRU00169"/>
    </source>
</evidence>
<evidence type="ECO:0000256" key="6">
    <source>
        <dbReference type="ARBA" id="ARBA00023125"/>
    </source>
</evidence>
<dbReference type="eggNOG" id="COG0745">
    <property type="taxonomic scope" value="Bacteria"/>
</dbReference>
<dbReference type="GO" id="GO:0000987">
    <property type="term" value="F:cis-regulatory region sequence-specific DNA binding"/>
    <property type="evidence" value="ECO:0007669"/>
    <property type="project" value="UniProtKB-ARBA"/>
</dbReference>
<keyword evidence="13" id="KW-1185">Reference proteome</keyword>
<dbReference type="GO" id="GO:0005829">
    <property type="term" value="C:cytosol"/>
    <property type="evidence" value="ECO:0007669"/>
    <property type="project" value="TreeGrafter"/>
</dbReference>
<feature type="DNA-binding region" description="OmpR/PhoB-type" evidence="9">
    <location>
        <begin position="128"/>
        <end position="227"/>
    </location>
</feature>
<dbReference type="AlphaFoldDB" id="V2TRD6"/>
<dbReference type="Pfam" id="PF00486">
    <property type="entry name" value="Trans_reg_C"/>
    <property type="match status" value="1"/>
</dbReference>
<feature type="modified residue" description="4-aspartylphosphate" evidence="8">
    <location>
        <position position="54"/>
    </location>
</feature>
<keyword evidence="2" id="KW-0963">Cytoplasm</keyword>
<keyword evidence="7" id="KW-0804">Transcription</keyword>
<organism evidence="12 13">
    <name type="scientific">Acinetobacter nectaris CIP 110549</name>
    <dbReference type="NCBI Taxonomy" id="1392540"/>
    <lineage>
        <taxon>Bacteria</taxon>
        <taxon>Pseudomonadati</taxon>
        <taxon>Pseudomonadota</taxon>
        <taxon>Gammaproteobacteria</taxon>
        <taxon>Moraxellales</taxon>
        <taxon>Moraxellaceae</taxon>
        <taxon>Acinetobacter</taxon>
    </lineage>
</organism>
<dbReference type="Proteomes" id="UP000023785">
    <property type="component" value="Unassembled WGS sequence"/>
</dbReference>
<comment type="subcellular location">
    <subcellularLocation>
        <location evidence="1">Cytoplasm</location>
    </subcellularLocation>
</comment>
<protein>
    <recommendedName>
        <fullName evidence="14">Response regulatory domain-containing protein</fullName>
    </recommendedName>
</protein>
<dbReference type="Gene3D" id="3.40.50.2300">
    <property type="match status" value="1"/>
</dbReference>
<feature type="domain" description="Response regulatory" evidence="10">
    <location>
        <begin position="5"/>
        <end position="118"/>
    </location>
</feature>